<dbReference type="EMBL" id="FMSH01000154">
    <property type="protein sequence ID" value="SCU75433.1"/>
    <property type="molecule type" value="Genomic_DNA"/>
</dbReference>
<evidence type="ECO:0000256" key="1">
    <source>
        <dbReference type="SAM" id="MobiDB-lite"/>
    </source>
</evidence>
<organism evidence="2">
    <name type="scientific">Cupriavidus necator</name>
    <name type="common">Alcaligenes eutrophus</name>
    <name type="synonym">Ralstonia eutropha</name>
    <dbReference type="NCBI Taxonomy" id="106590"/>
    <lineage>
        <taxon>Bacteria</taxon>
        <taxon>Pseudomonadati</taxon>
        <taxon>Pseudomonadota</taxon>
        <taxon>Betaproteobacteria</taxon>
        <taxon>Burkholderiales</taxon>
        <taxon>Burkholderiaceae</taxon>
        <taxon>Cupriavidus</taxon>
    </lineage>
</organism>
<sequence>MIKSWADYSQPPGISVTWRALSEGFAAPATARMATPHNITANHRIPLRRESWPVTRNGPISNTRRPPLTPSAARSGPA</sequence>
<reference evidence="2" key="1">
    <citation type="submission" date="2016-09" db="EMBL/GenBank/DDBJ databases">
        <authorList>
            <person name="Capua I."/>
            <person name="De Benedictis P."/>
            <person name="Joannis T."/>
            <person name="Lombin L.H."/>
            <person name="Cattoli G."/>
        </authorList>
    </citation>
    <scope>NUCLEOTIDE SEQUENCE</scope>
    <source>
        <strain evidence="2">B9</strain>
    </source>
</reference>
<accession>A0A1K0IDN3</accession>
<evidence type="ECO:0000313" key="2">
    <source>
        <dbReference type="EMBL" id="SCU75433.1"/>
    </source>
</evidence>
<proteinExistence type="predicted"/>
<name>A0A1K0IDN3_CUPNE</name>
<feature type="region of interest" description="Disordered" evidence="1">
    <location>
        <begin position="47"/>
        <end position="78"/>
    </location>
</feature>
<dbReference type="AlphaFoldDB" id="A0A1K0IDN3"/>
<protein>
    <submittedName>
        <fullName evidence="2">Uncharacterized protein</fullName>
    </submittedName>
</protein>
<gene>
    <name evidence="2" type="ORF">CNECB9_2370007</name>
</gene>